<evidence type="ECO:0000256" key="10">
    <source>
        <dbReference type="ARBA" id="ARBA00023170"/>
    </source>
</evidence>
<evidence type="ECO:0000256" key="8">
    <source>
        <dbReference type="ARBA" id="ARBA00023136"/>
    </source>
</evidence>
<dbReference type="PROSITE" id="PS50068">
    <property type="entry name" value="LDLRA_2"/>
    <property type="match status" value="2"/>
</dbReference>
<sequence>MRKLNTAFLAQAASECTAKEYFCMYQLRCIPNDWLCDGKDDCGDAADEGPEYCEAGEYNETTPMYYIDTKIPQEQYCGIGNFRCDNGLCIDLALTCDSKIDCEDGSDEMYCIHTEESITYKDVNECDIPGKCSQFCNNTEGGIICSCAEGYNLEKNERECKASDKQVSLILMWPDQICELDLNTESLNTITVDSGSGMRGMDYDLFQKVIYWTEEKEKTIYSYSIEMMEKNVLLTTPTKPFLLRRDWITKNIYYTDDDGNIVCCSGNGKQCSTVIQSEIHIQGFDISPHASLMFWSAWKDGTNGYLERAEMDGTNLTVIVAKEIFWPSALTVDQIQEMIYWSDIKLGAVMCADFNGLKRRTVIARHMVAPLSMTMFEDYVYWSDRKTDRLIRCYKFGGKNCTTVHQKIAKVEAMIIVHSTMQFQGTNRCANSNCSHICLPNRANFTCTCDDRGLSNLSKCEISVATKLHESDTQGKCPENYCFQNAPCVVDNGLYICDCPAFFKGEKCEMDIASKSKHSTMYYVAVSLFTLVFICLVVGLLIFYLEKRYKSRHGYENPATVFIHRHHKCDRIENSQIKVTSSGDSNEQFQEMKIM</sequence>
<keyword evidence="7 15" id="KW-1133">Transmembrane helix</keyword>
<keyword evidence="10 17" id="KW-0675">Receptor</keyword>
<evidence type="ECO:0000313" key="17">
    <source>
        <dbReference type="EMBL" id="GFS88438.1"/>
    </source>
</evidence>
<dbReference type="PROSITE" id="PS50026">
    <property type="entry name" value="EGF_3"/>
    <property type="match status" value="1"/>
</dbReference>
<dbReference type="Gene3D" id="2.120.10.30">
    <property type="entry name" value="TolB, C-terminal domain"/>
    <property type="match status" value="1"/>
</dbReference>
<comment type="caution">
    <text evidence="17">The sequence shown here is derived from an EMBL/GenBank/DDBJ whole genome shotgun (WGS) entry which is preliminary data.</text>
</comment>
<dbReference type="Pfam" id="PF14670">
    <property type="entry name" value="FXa_inhibition"/>
    <property type="match status" value="1"/>
</dbReference>
<feature type="disulfide bond" evidence="13">
    <location>
        <begin position="96"/>
        <end position="111"/>
    </location>
</feature>
<feature type="disulfide bond" evidence="13">
    <location>
        <begin position="77"/>
        <end position="89"/>
    </location>
</feature>
<dbReference type="Gene3D" id="4.10.400.10">
    <property type="entry name" value="Low-density Lipoprotein Receptor"/>
    <property type="match status" value="2"/>
</dbReference>
<evidence type="ECO:0000256" key="1">
    <source>
        <dbReference type="ARBA" id="ARBA00004167"/>
    </source>
</evidence>
<gene>
    <name evidence="17" type="primary">yl</name>
    <name evidence="17" type="ORF">NPIL_89941</name>
</gene>
<dbReference type="Pfam" id="PF00057">
    <property type="entry name" value="Ldl_recept_a"/>
    <property type="match status" value="2"/>
</dbReference>
<dbReference type="Gene3D" id="2.10.25.10">
    <property type="entry name" value="Laminin"/>
    <property type="match status" value="2"/>
</dbReference>
<dbReference type="EMBL" id="BMAW01052957">
    <property type="protein sequence ID" value="GFS88438.1"/>
    <property type="molecule type" value="Genomic_DNA"/>
</dbReference>
<reference evidence="17" key="1">
    <citation type="submission" date="2020-08" db="EMBL/GenBank/DDBJ databases">
        <title>Multicomponent nature underlies the extraordinary mechanical properties of spider dragline silk.</title>
        <authorList>
            <person name="Kono N."/>
            <person name="Nakamura H."/>
            <person name="Mori M."/>
            <person name="Yoshida Y."/>
            <person name="Ohtoshi R."/>
            <person name="Malay A.D."/>
            <person name="Moran D.A.P."/>
            <person name="Tomita M."/>
            <person name="Numata K."/>
            <person name="Arakawa K."/>
        </authorList>
    </citation>
    <scope>NUCLEOTIDE SEQUENCE</scope>
</reference>
<feature type="repeat" description="LDL-receptor class B" evidence="14">
    <location>
        <begin position="291"/>
        <end position="336"/>
    </location>
</feature>
<evidence type="ECO:0000256" key="3">
    <source>
        <dbReference type="ARBA" id="ARBA00022583"/>
    </source>
</evidence>
<dbReference type="SMART" id="SM00179">
    <property type="entry name" value="EGF_CA"/>
    <property type="match status" value="2"/>
</dbReference>
<keyword evidence="5" id="KW-0732">Signal</keyword>
<name>A0A8X6TAY0_NEPPI</name>
<dbReference type="GO" id="GO:0005886">
    <property type="term" value="C:plasma membrane"/>
    <property type="evidence" value="ECO:0007669"/>
    <property type="project" value="TreeGrafter"/>
</dbReference>
<evidence type="ECO:0000256" key="13">
    <source>
        <dbReference type="PROSITE-ProRule" id="PRU00124"/>
    </source>
</evidence>
<dbReference type="InterPro" id="IPR000742">
    <property type="entry name" value="EGF"/>
</dbReference>
<evidence type="ECO:0000256" key="14">
    <source>
        <dbReference type="PROSITE-ProRule" id="PRU00461"/>
    </source>
</evidence>
<evidence type="ECO:0000256" key="5">
    <source>
        <dbReference type="ARBA" id="ARBA00022729"/>
    </source>
</evidence>
<keyword evidence="9 12" id="KW-1015">Disulfide bond</keyword>
<dbReference type="GO" id="GO:0005509">
    <property type="term" value="F:calcium ion binding"/>
    <property type="evidence" value="ECO:0007669"/>
    <property type="project" value="InterPro"/>
</dbReference>
<dbReference type="InterPro" id="IPR000033">
    <property type="entry name" value="LDLR_classB_rpt"/>
</dbReference>
<dbReference type="AlphaFoldDB" id="A0A8X6TAY0"/>
<dbReference type="CDD" id="cd00112">
    <property type="entry name" value="LDLa"/>
    <property type="match status" value="2"/>
</dbReference>
<keyword evidence="18" id="KW-1185">Reference proteome</keyword>
<dbReference type="Pfam" id="PF00058">
    <property type="entry name" value="Ldl_recept_b"/>
    <property type="match status" value="1"/>
</dbReference>
<evidence type="ECO:0000259" key="16">
    <source>
        <dbReference type="PROSITE" id="PS50026"/>
    </source>
</evidence>
<dbReference type="InterPro" id="IPR051221">
    <property type="entry name" value="LDLR-related"/>
</dbReference>
<dbReference type="InterPro" id="IPR036055">
    <property type="entry name" value="LDL_receptor-like_sf"/>
</dbReference>
<keyword evidence="8 15" id="KW-0472">Membrane</keyword>
<keyword evidence="3" id="KW-0254">Endocytosis</keyword>
<feature type="repeat" description="LDL-receptor class B" evidence="14">
    <location>
        <begin position="337"/>
        <end position="379"/>
    </location>
</feature>
<dbReference type="SMART" id="SM00181">
    <property type="entry name" value="EGF"/>
    <property type="match status" value="3"/>
</dbReference>
<feature type="disulfide bond" evidence="13">
    <location>
        <begin position="84"/>
        <end position="102"/>
    </location>
</feature>
<dbReference type="PROSITE" id="PS51120">
    <property type="entry name" value="LDLRB"/>
    <property type="match status" value="2"/>
</dbReference>
<dbReference type="PROSITE" id="PS01209">
    <property type="entry name" value="LDLRA_1"/>
    <property type="match status" value="1"/>
</dbReference>
<dbReference type="GO" id="GO:0043235">
    <property type="term" value="C:receptor complex"/>
    <property type="evidence" value="ECO:0007669"/>
    <property type="project" value="TreeGrafter"/>
</dbReference>
<dbReference type="InterPro" id="IPR023415">
    <property type="entry name" value="LDLR_class-A_CS"/>
</dbReference>
<keyword evidence="2 12" id="KW-0245">EGF-like domain</keyword>
<dbReference type="SMART" id="SM00135">
    <property type="entry name" value="LY"/>
    <property type="match status" value="4"/>
</dbReference>
<dbReference type="FunFam" id="4.10.400.10:FF:000065">
    <property type="entry name" value="Transmembrane protease serine 7"/>
    <property type="match status" value="1"/>
</dbReference>
<feature type="disulfide bond" evidence="12">
    <location>
        <begin position="499"/>
        <end position="508"/>
    </location>
</feature>
<keyword evidence="11" id="KW-0325">Glycoprotein</keyword>
<dbReference type="OrthoDB" id="8831087at2759"/>
<dbReference type="CDD" id="cd00054">
    <property type="entry name" value="EGF_CA"/>
    <property type="match status" value="1"/>
</dbReference>
<evidence type="ECO:0000256" key="7">
    <source>
        <dbReference type="ARBA" id="ARBA00022989"/>
    </source>
</evidence>
<keyword evidence="6" id="KW-0677">Repeat</keyword>
<feature type="transmembrane region" description="Helical" evidence="15">
    <location>
        <begin position="521"/>
        <end position="545"/>
    </location>
</feature>
<dbReference type="InterPro" id="IPR002172">
    <property type="entry name" value="LDrepeatLR_classA_rpt"/>
</dbReference>
<evidence type="ECO:0000256" key="9">
    <source>
        <dbReference type="ARBA" id="ARBA00023157"/>
    </source>
</evidence>
<evidence type="ECO:0000256" key="15">
    <source>
        <dbReference type="SAM" id="Phobius"/>
    </source>
</evidence>
<evidence type="ECO:0000256" key="2">
    <source>
        <dbReference type="ARBA" id="ARBA00022536"/>
    </source>
</evidence>
<evidence type="ECO:0000313" key="18">
    <source>
        <dbReference type="Proteomes" id="UP000887013"/>
    </source>
</evidence>
<dbReference type="PRINTS" id="PR00261">
    <property type="entry name" value="LDLRECEPTOR"/>
</dbReference>
<accession>A0A8X6TAY0</accession>
<dbReference type="PANTHER" id="PTHR22722">
    <property type="entry name" value="LOW-DENSITY LIPOPROTEIN RECEPTOR-RELATED PROTEIN 2-RELATED"/>
    <property type="match status" value="1"/>
</dbReference>
<dbReference type="SUPFAM" id="SSF63825">
    <property type="entry name" value="YWTD domain"/>
    <property type="match status" value="1"/>
</dbReference>
<dbReference type="InterPro" id="IPR001881">
    <property type="entry name" value="EGF-like_Ca-bd_dom"/>
</dbReference>
<evidence type="ECO:0000256" key="12">
    <source>
        <dbReference type="PROSITE-ProRule" id="PRU00076"/>
    </source>
</evidence>
<proteinExistence type="predicted"/>
<protein>
    <submittedName>
        <fullName evidence="17">Putative vitellogenin receptor</fullName>
    </submittedName>
</protein>
<evidence type="ECO:0000256" key="6">
    <source>
        <dbReference type="ARBA" id="ARBA00022737"/>
    </source>
</evidence>
<evidence type="ECO:0000256" key="4">
    <source>
        <dbReference type="ARBA" id="ARBA00022692"/>
    </source>
</evidence>
<keyword evidence="4 15" id="KW-0812">Transmembrane</keyword>
<dbReference type="PANTHER" id="PTHR22722:SF14">
    <property type="entry name" value="MEGALIN, ISOFORM A"/>
    <property type="match status" value="1"/>
</dbReference>
<dbReference type="FunFam" id="2.120.10.30:FF:000241">
    <property type="entry name" value="Low-density lipoprotein receptor-related protein 6"/>
    <property type="match status" value="1"/>
</dbReference>
<comment type="caution">
    <text evidence="12">Lacks conserved residue(s) required for the propagation of feature annotation.</text>
</comment>
<feature type="domain" description="EGF-like" evidence="16">
    <location>
        <begin position="473"/>
        <end position="509"/>
    </location>
</feature>
<dbReference type="GO" id="GO:0006897">
    <property type="term" value="P:endocytosis"/>
    <property type="evidence" value="ECO:0007669"/>
    <property type="project" value="UniProtKB-KW"/>
</dbReference>
<dbReference type="SUPFAM" id="SSF57424">
    <property type="entry name" value="LDL receptor-like module"/>
    <property type="match status" value="2"/>
</dbReference>
<dbReference type="InterPro" id="IPR011042">
    <property type="entry name" value="6-blade_b-propeller_TolB-like"/>
</dbReference>
<comment type="subcellular location">
    <subcellularLocation>
        <location evidence="1">Membrane</location>
        <topology evidence="1">Single-pass membrane protein</topology>
    </subcellularLocation>
</comment>
<evidence type="ECO:0000256" key="11">
    <source>
        <dbReference type="ARBA" id="ARBA00023180"/>
    </source>
</evidence>
<dbReference type="Proteomes" id="UP000887013">
    <property type="component" value="Unassembled WGS sequence"/>
</dbReference>
<dbReference type="SMART" id="SM00192">
    <property type="entry name" value="LDLa"/>
    <property type="match status" value="2"/>
</dbReference>
<dbReference type="SUPFAM" id="SSF57196">
    <property type="entry name" value="EGF/Laminin"/>
    <property type="match status" value="2"/>
</dbReference>
<dbReference type="PROSITE" id="PS00022">
    <property type="entry name" value="EGF_1"/>
    <property type="match status" value="1"/>
</dbReference>
<organism evidence="17 18">
    <name type="scientific">Nephila pilipes</name>
    <name type="common">Giant wood spider</name>
    <name type="synonym">Nephila maculata</name>
    <dbReference type="NCBI Taxonomy" id="299642"/>
    <lineage>
        <taxon>Eukaryota</taxon>
        <taxon>Metazoa</taxon>
        <taxon>Ecdysozoa</taxon>
        <taxon>Arthropoda</taxon>
        <taxon>Chelicerata</taxon>
        <taxon>Arachnida</taxon>
        <taxon>Araneae</taxon>
        <taxon>Araneomorphae</taxon>
        <taxon>Entelegynae</taxon>
        <taxon>Araneoidea</taxon>
        <taxon>Nephilidae</taxon>
        <taxon>Nephila</taxon>
    </lineage>
</organism>